<evidence type="ECO:0000313" key="19">
    <source>
        <dbReference type="Proteomes" id="UP000232883"/>
    </source>
</evidence>
<dbReference type="FunFam" id="1.10.287.130:FF:000003">
    <property type="entry name" value="Histidine kinase"/>
    <property type="match status" value="1"/>
</dbReference>
<dbReference type="InterPro" id="IPR003594">
    <property type="entry name" value="HATPase_dom"/>
</dbReference>
<keyword evidence="12" id="KW-0472">Membrane</keyword>
<dbReference type="InterPro" id="IPR004358">
    <property type="entry name" value="Sig_transdc_His_kin-like_C"/>
</dbReference>
<dbReference type="SMART" id="SM00448">
    <property type="entry name" value="REC"/>
    <property type="match status" value="2"/>
</dbReference>
<keyword evidence="15" id="KW-0732">Signal</keyword>
<keyword evidence="6" id="KW-0808">Transferase</keyword>
<accession>A0A2K8ZCK2</accession>
<dbReference type="EMBL" id="CP025096">
    <property type="protein sequence ID" value="AUD07608.1"/>
    <property type="molecule type" value="Genomic_DNA"/>
</dbReference>
<comment type="subcellular location">
    <subcellularLocation>
        <location evidence="2">Cell membrane</location>
        <topology evidence="2">Multi-pass membrane protein</topology>
    </subcellularLocation>
</comment>
<dbReference type="PROSITE" id="PS50110">
    <property type="entry name" value="RESPONSE_REGULATORY"/>
    <property type="match status" value="2"/>
</dbReference>
<keyword evidence="11" id="KW-1133">Transmembrane helix</keyword>
<keyword evidence="8" id="KW-0547">Nucleotide-binding</keyword>
<dbReference type="PANTHER" id="PTHR43547">
    <property type="entry name" value="TWO-COMPONENT HISTIDINE KINASE"/>
    <property type="match status" value="1"/>
</dbReference>
<evidence type="ECO:0000256" key="8">
    <source>
        <dbReference type="ARBA" id="ARBA00022741"/>
    </source>
</evidence>
<dbReference type="GO" id="GO:0005524">
    <property type="term" value="F:ATP binding"/>
    <property type="evidence" value="ECO:0007669"/>
    <property type="project" value="UniProtKB-KW"/>
</dbReference>
<dbReference type="Pfam" id="PF00072">
    <property type="entry name" value="Response_reg"/>
    <property type="match status" value="2"/>
</dbReference>
<feature type="chain" id="PRO_5014616605" description="histidine kinase" evidence="15">
    <location>
        <begin position="22"/>
        <end position="1415"/>
    </location>
</feature>
<dbReference type="InterPro" id="IPR005467">
    <property type="entry name" value="His_kinase_dom"/>
</dbReference>
<dbReference type="Proteomes" id="UP000232883">
    <property type="component" value="Chromosome"/>
</dbReference>
<feature type="coiled-coil region" evidence="14">
    <location>
        <begin position="835"/>
        <end position="895"/>
    </location>
</feature>
<evidence type="ECO:0000313" key="18">
    <source>
        <dbReference type="EMBL" id="AUD07608.1"/>
    </source>
</evidence>
<dbReference type="SUPFAM" id="SSF55874">
    <property type="entry name" value="ATPase domain of HSP90 chaperone/DNA topoisomerase II/histidine kinase"/>
    <property type="match status" value="1"/>
</dbReference>
<dbReference type="OrthoDB" id="9809670at2"/>
<evidence type="ECO:0000256" key="2">
    <source>
        <dbReference type="ARBA" id="ARBA00004651"/>
    </source>
</evidence>
<dbReference type="InterPro" id="IPR003661">
    <property type="entry name" value="HisK_dim/P_dom"/>
</dbReference>
<gene>
    <name evidence="18" type="ORF">CWM47_35230</name>
</gene>
<evidence type="ECO:0000256" key="11">
    <source>
        <dbReference type="ARBA" id="ARBA00022989"/>
    </source>
</evidence>
<name>A0A2K8ZCK2_9BACT</name>
<sequence length="1415" mass="157852">MPARFLLFGLAGVVIGLTAQAQHQNVRFTYLTTNQGLSQNNVTCILQDHKGFMWFGTQDGLNKFDGYSYTLYRNNPRKPASLSHSYIHALFEDRQGRLWVGTDGGGLSLFDASTETFTNYRHIPSLATSLAHNKVMAIAQDGQGQLWVGTEGGGLDRFDPQKKTFTHFRHQPQNPHSLSQDLVSSICIARSGAIWVGTRGGGLNRLLPQTNTFRHYLHHPADPHSLSHNQVNTCFEDAGGQLWVGTEGGGLNQLMPESSTFTRYQPSTGPKPSITHSDIVTLAEDQHKNLWIGTRNGGINIRHPDGSFSYYTYNEADSHGLNNGSIYAIYRDRTGTMWIGTYSGGVNKLDAAPPKFKLYQRTRTNINKLTNNNILSIHQDQRGDLWVGTDGGGINVLKKGKTAFTAFLHAEGLPRSIGSNYVLAIHQDARQRIWTGNYKGGLTVFDRASGSFAQKGNLRPLSISVILEARNGVFWLGTFEDGLIRYDDRTGALTHYRANPARESALNYPTITTLWEDRAGNIWMGTEGGGINVFHPDQGRFTHYVHADQSPGSLSNNLVTILFESAAGQLWIGTNSGLNRFDAKNQTFRAYRQSDGLPNEVIQGILEDTHGTLWLSTNKGLSAFNPQRAIFRNFDLSDGLQGSSFNRMACYKSPDGQLFFGGLSGLNSFYPDSLRNNPVIPPVYITDFQLFNRSVQVQDAQSPLSKTISETRDITLSYQQSVLTFGFAALNYTLSNANQYAYKLDGFDTNWIQTGTRRTASYTNLDPGDYVFRVKGSNNDGVWNQSGTFVNLHIIPPFWQTDWFEILAVLFFLSSLYSVYRLRVRHIKLQKLTLQQQVQERTREVTQQQHELQEQSTQLQRLHQTLEGQYRELAQQSEQEQLARLEAEKANTAKSIFLATMSHEIRTPMNGVIGMTSLLEDTPLSDEQREYTETIRSCGEGLLGIINDILDFSKIESGHLEFEEQAINLRDCIEDVLDLFARKAAQIGLDLIYQIDHQVPTQVITDGLRLRQILVNLVGNAIKFTERGEIVVSVRLVAHRPGQGIELGFEVRDTGIGIAGDKLDRLFKAFSQVDSSHTRQYGGTGLGLVISKRLIELMGGHIEVMSEVGQGTRFQFTLLSQVSQQATRQYVYEHGSVAEGKLVLLVDDNATNRLILKAQLEHWSLLPLVASSGQEALAILAQGTRLDLVITDRQMPHMDGIELARALKAIQPDLPIILLSSMGDESRKLYIDLFTAILTKPVRQQQLAQVVEQALKSHRTPLPAVAARPESTYSVDFARQYPLRILIAEDNVINIKLLERVLTKLGYEPVVAHNGQEALTCVGSGFDLILMDVQMPEMDGLEATRQIRRLPIAQPWIIALTANAMQEDRGLCLEAGMNEYVSKPPKLELLKQSFQQVSLSRNRSLLAAGERVSAS</sequence>
<dbReference type="GO" id="GO:0005886">
    <property type="term" value="C:plasma membrane"/>
    <property type="evidence" value="ECO:0007669"/>
    <property type="project" value="UniProtKB-SubCell"/>
</dbReference>
<dbReference type="SUPFAM" id="SSF52172">
    <property type="entry name" value="CheY-like"/>
    <property type="match status" value="2"/>
</dbReference>
<keyword evidence="4" id="KW-1003">Cell membrane</keyword>
<dbReference type="Pfam" id="PF07494">
    <property type="entry name" value="Reg_prop"/>
    <property type="match status" value="7"/>
</dbReference>
<dbReference type="PRINTS" id="PR00344">
    <property type="entry name" value="BCTRLSENSOR"/>
</dbReference>
<evidence type="ECO:0000256" key="1">
    <source>
        <dbReference type="ARBA" id="ARBA00000085"/>
    </source>
</evidence>
<protein>
    <recommendedName>
        <fullName evidence="3">histidine kinase</fullName>
        <ecNumber evidence="3">2.7.13.3</ecNumber>
    </recommendedName>
</protein>
<dbReference type="SUPFAM" id="SSF47384">
    <property type="entry name" value="Homodimeric domain of signal transducing histidine kinase"/>
    <property type="match status" value="1"/>
</dbReference>
<evidence type="ECO:0000256" key="7">
    <source>
        <dbReference type="ARBA" id="ARBA00022692"/>
    </source>
</evidence>
<dbReference type="InterPro" id="IPR001789">
    <property type="entry name" value="Sig_transdc_resp-reg_receiver"/>
</dbReference>
<evidence type="ECO:0000256" key="6">
    <source>
        <dbReference type="ARBA" id="ARBA00022679"/>
    </source>
</evidence>
<dbReference type="InterPro" id="IPR036890">
    <property type="entry name" value="HATPase_C_sf"/>
</dbReference>
<dbReference type="GO" id="GO:0000155">
    <property type="term" value="F:phosphorelay sensor kinase activity"/>
    <property type="evidence" value="ECO:0007669"/>
    <property type="project" value="InterPro"/>
</dbReference>
<dbReference type="Gene3D" id="3.30.565.10">
    <property type="entry name" value="Histidine kinase-like ATPase, C-terminal domain"/>
    <property type="match status" value="1"/>
</dbReference>
<dbReference type="PROSITE" id="PS50109">
    <property type="entry name" value="HIS_KIN"/>
    <property type="match status" value="1"/>
</dbReference>
<dbReference type="Gene3D" id="2.60.40.10">
    <property type="entry name" value="Immunoglobulins"/>
    <property type="match status" value="1"/>
</dbReference>
<dbReference type="InterPro" id="IPR011006">
    <property type="entry name" value="CheY-like_superfamily"/>
</dbReference>
<evidence type="ECO:0000259" key="17">
    <source>
        <dbReference type="PROSITE" id="PS50110"/>
    </source>
</evidence>
<dbReference type="Gene3D" id="2.130.10.10">
    <property type="entry name" value="YVTN repeat-like/Quinoprotein amine dehydrogenase"/>
    <property type="match status" value="2"/>
</dbReference>
<dbReference type="InterPro" id="IPR036097">
    <property type="entry name" value="HisK_dim/P_sf"/>
</dbReference>
<evidence type="ECO:0000256" key="15">
    <source>
        <dbReference type="SAM" id="SignalP"/>
    </source>
</evidence>
<feature type="domain" description="Histidine kinase" evidence="16">
    <location>
        <begin position="900"/>
        <end position="1122"/>
    </location>
</feature>
<keyword evidence="5 13" id="KW-0597">Phosphoprotein</keyword>
<dbReference type="InterPro" id="IPR011123">
    <property type="entry name" value="Y_Y_Y"/>
</dbReference>
<dbReference type="PANTHER" id="PTHR43547:SF2">
    <property type="entry name" value="HYBRID SIGNAL TRANSDUCTION HISTIDINE KINASE C"/>
    <property type="match status" value="1"/>
</dbReference>
<dbReference type="Pfam" id="PF00512">
    <property type="entry name" value="HisKA"/>
    <property type="match status" value="1"/>
</dbReference>
<dbReference type="CDD" id="cd00082">
    <property type="entry name" value="HisKA"/>
    <property type="match status" value="1"/>
</dbReference>
<evidence type="ECO:0000256" key="10">
    <source>
        <dbReference type="ARBA" id="ARBA00022840"/>
    </source>
</evidence>
<reference evidence="18 19" key="1">
    <citation type="submission" date="2017-11" db="EMBL/GenBank/DDBJ databases">
        <title>Taxonomic description and genome sequences of Spirosoma HA7 sp. nov., isolated from pollen microhabitat of Corylus avellana.</title>
        <authorList>
            <person name="Ambika Manirajan B."/>
            <person name="Suarez C."/>
            <person name="Ratering S."/>
            <person name="Geissler-Plaum R."/>
            <person name="Cardinale M."/>
            <person name="Sylvia S."/>
        </authorList>
    </citation>
    <scope>NUCLEOTIDE SEQUENCE [LARGE SCALE GENOMIC DNA]</scope>
    <source>
        <strain evidence="18 19">HA7</strain>
    </source>
</reference>
<dbReference type="InterPro" id="IPR015943">
    <property type="entry name" value="WD40/YVTN_repeat-like_dom_sf"/>
</dbReference>
<feature type="signal peptide" evidence="15">
    <location>
        <begin position="1"/>
        <end position="21"/>
    </location>
</feature>
<feature type="modified residue" description="4-aspartylphosphate" evidence="13">
    <location>
        <position position="1192"/>
    </location>
</feature>
<evidence type="ECO:0000259" key="16">
    <source>
        <dbReference type="PROSITE" id="PS50109"/>
    </source>
</evidence>
<dbReference type="Gene3D" id="1.10.287.130">
    <property type="match status" value="1"/>
</dbReference>
<dbReference type="EC" id="2.7.13.3" evidence="3"/>
<dbReference type="CDD" id="cd16922">
    <property type="entry name" value="HATPase_EvgS-ArcB-TorS-like"/>
    <property type="match status" value="1"/>
</dbReference>
<dbReference type="InterPro" id="IPR011110">
    <property type="entry name" value="Reg_prop"/>
</dbReference>
<feature type="domain" description="Response regulatory" evidence="17">
    <location>
        <begin position="1284"/>
        <end position="1398"/>
    </location>
</feature>
<dbReference type="FunFam" id="3.30.565.10:FF:000010">
    <property type="entry name" value="Sensor histidine kinase RcsC"/>
    <property type="match status" value="1"/>
</dbReference>
<dbReference type="Pfam" id="PF07495">
    <property type="entry name" value="Y_Y_Y"/>
    <property type="match status" value="1"/>
</dbReference>
<evidence type="ECO:0000256" key="3">
    <source>
        <dbReference type="ARBA" id="ARBA00012438"/>
    </source>
</evidence>
<dbReference type="Gene3D" id="3.40.50.2300">
    <property type="match status" value="2"/>
</dbReference>
<comment type="catalytic activity">
    <reaction evidence="1">
        <text>ATP + protein L-histidine = ADP + protein N-phospho-L-histidine.</text>
        <dbReference type="EC" id="2.7.13.3"/>
    </reaction>
</comment>
<keyword evidence="14" id="KW-0175">Coiled coil</keyword>
<dbReference type="CDD" id="cd17546">
    <property type="entry name" value="REC_hyHK_CKI1_RcsC-like"/>
    <property type="match status" value="2"/>
</dbReference>
<dbReference type="SMART" id="SM00388">
    <property type="entry name" value="HisKA"/>
    <property type="match status" value="1"/>
</dbReference>
<dbReference type="FunFam" id="2.60.40.10:FF:000791">
    <property type="entry name" value="Two-component system sensor histidine kinase/response regulator"/>
    <property type="match status" value="1"/>
</dbReference>
<dbReference type="CDD" id="cd00146">
    <property type="entry name" value="PKD"/>
    <property type="match status" value="1"/>
</dbReference>
<keyword evidence="19" id="KW-1185">Reference proteome</keyword>
<evidence type="ECO:0000256" key="14">
    <source>
        <dbReference type="SAM" id="Coils"/>
    </source>
</evidence>
<evidence type="ECO:0000256" key="5">
    <source>
        <dbReference type="ARBA" id="ARBA00022553"/>
    </source>
</evidence>
<evidence type="ECO:0000256" key="4">
    <source>
        <dbReference type="ARBA" id="ARBA00022475"/>
    </source>
</evidence>
<keyword evidence="9 18" id="KW-0418">Kinase</keyword>
<evidence type="ECO:0000256" key="9">
    <source>
        <dbReference type="ARBA" id="ARBA00022777"/>
    </source>
</evidence>
<keyword evidence="10" id="KW-0067">ATP-binding</keyword>
<dbReference type="Pfam" id="PF02518">
    <property type="entry name" value="HATPase_c"/>
    <property type="match status" value="1"/>
</dbReference>
<evidence type="ECO:0000256" key="12">
    <source>
        <dbReference type="ARBA" id="ARBA00023136"/>
    </source>
</evidence>
<feature type="domain" description="Response regulatory" evidence="17">
    <location>
        <begin position="1142"/>
        <end position="1255"/>
    </location>
</feature>
<dbReference type="SUPFAM" id="SSF63829">
    <property type="entry name" value="Calcium-dependent phosphotriesterase"/>
    <property type="match status" value="3"/>
</dbReference>
<organism evidence="18 19">
    <name type="scientific">Spirosoma pollinicola</name>
    <dbReference type="NCBI Taxonomy" id="2057025"/>
    <lineage>
        <taxon>Bacteria</taxon>
        <taxon>Pseudomonadati</taxon>
        <taxon>Bacteroidota</taxon>
        <taxon>Cytophagia</taxon>
        <taxon>Cytophagales</taxon>
        <taxon>Cytophagaceae</taxon>
        <taxon>Spirosoma</taxon>
    </lineage>
</organism>
<dbReference type="InterPro" id="IPR013783">
    <property type="entry name" value="Ig-like_fold"/>
</dbReference>
<dbReference type="SMART" id="SM00387">
    <property type="entry name" value="HATPase_c"/>
    <property type="match status" value="1"/>
</dbReference>
<feature type="modified residue" description="4-aspartylphosphate" evidence="13">
    <location>
        <position position="1332"/>
    </location>
</feature>
<evidence type="ECO:0000256" key="13">
    <source>
        <dbReference type="PROSITE-ProRule" id="PRU00169"/>
    </source>
</evidence>
<proteinExistence type="predicted"/>
<keyword evidence="7" id="KW-0812">Transmembrane</keyword>
<dbReference type="KEGG" id="spir:CWM47_35230"/>